<dbReference type="EMBL" id="CP030840">
    <property type="protein sequence ID" value="AXC15671.1"/>
    <property type="molecule type" value="Genomic_DNA"/>
</dbReference>
<sequence>MQHDTWAGHDGAPLGVRALALGHDGLLYLATFQGLFHFDGSSFEHVTVPGVVLGSSLLDLLSTQQGDMLLIFAHGAPILLHRRQGEYLGRVEGADLESIKYPQQSPDGTIWAVLNERLLVFLGPDLVWHVVADPGNGRAHVTQLFADTSGVLWTVEDDRVYRRSPEAAYQALDVFVYGPCKFTGGADGSLWIASSGPAPKDTAAQHLLHLDASGHVLPTPSVREPLSAPLVTRDGSLWLLTSGFELMHLPTPAFQSFPERPEEMVPLRTAVGLYTANALLQSSDGSIWVGGMGGLERFKTSTLIPLFPHATPGSWEFCPGKNGGQWIIDAHSNLLLRHSDGLIEKKETQVEDLDCSPFGNQLRKSTGLAMLEDDHVTMLPPPFPDKPGLGNHYIFTGSGRTADGSVLAVVAGAALGRYLLRYQHYRWQQLNPGWQGAELSGIYTARSGETYFGDRAGAVGVLDPGAARVRSLGSVGSNAILGFTETRLGLLAYGVSNIAVRTNGSFHQLRFADPNDATMVTGLVEADDGDLWLNCIKGVVRIRAEEFQQALSDPTHRLLTNNIAEGDYTGPTQMNLFSETVHKDANGRIWFDTPNGIVSLVSQDIRPFELPTVTIKDALVDGSPFPQNRSLAPGVNVFSVHYVGVDFSDPSGLSYAYRLDGYDNDWQLVGQRTEAVYTHLRAGRYTFSLKARNAFGNWTRPVSFDTFTVQPHYYERGWFIALVTLLLIALFTLAIRQRLRMAADRIRRNAEERADERITIARDLHDTLLQGIQGLLFSFHVAIEGVPDRHPSRRALERALTSAEKLIVEGRDRVKGLRGQAITGDELSRLLTNVAEDLGSGRLLHLDVIGDPMSNNNLRDSVAAELFLIAREAIVNAVRHAQASRITVRLRFAFSDFTLDCEDDGVGFTPPAAFSNNQTRWGLPGMQERVAKLPGTLEVRTAPGEGTLVRVTLKARDAYR</sequence>
<proteinExistence type="predicted"/>
<dbReference type="GO" id="GO:0000155">
    <property type="term" value="F:phosphorelay sensor kinase activity"/>
    <property type="evidence" value="ECO:0007669"/>
    <property type="project" value="InterPro"/>
</dbReference>
<dbReference type="InterPro" id="IPR013783">
    <property type="entry name" value="Ig-like_fold"/>
</dbReference>
<gene>
    <name evidence="6" type="ORF">ACPOL_6441</name>
</gene>
<protein>
    <submittedName>
        <fullName evidence="6">Putative two-component system sensor kinase</fullName>
    </submittedName>
</protein>
<dbReference type="Gene3D" id="2.130.10.10">
    <property type="entry name" value="YVTN repeat-like/Quinoprotein amine dehydrogenase"/>
    <property type="match status" value="3"/>
</dbReference>
<dbReference type="SMART" id="SM00387">
    <property type="entry name" value="HATPase_c"/>
    <property type="match status" value="1"/>
</dbReference>
<dbReference type="Gene3D" id="1.20.5.1930">
    <property type="match status" value="1"/>
</dbReference>
<dbReference type="AlphaFoldDB" id="A0A2Z5G954"/>
<evidence type="ECO:0000313" key="6">
    <source>
        <dbReference type="EMBL" id="AXC15671.1"/>
    </source>
</evidence>
<evidence type="ECO:0000256" key="1">
    <source>
        <dbReference type="ARBA" id="ARBA00022679"/>
    </source>
</evidence>
<evidence type="ECO:0000256" key="2">
    <source>
        <dbReference type="ARBA" id="ARBA00022777"/>
    </source>
</evidence>
<dbReference type="SUPFAM" id="SSF63829">
    <property type="entry name" value="Calcium-dependent phosphotriesterase"/>
    <property type="match status" value="1"/>
</dbReference>
<dbReference type="Pfam" id="PF02518">
    <property type="entry name" value="HATPase_c"/>
    <property type="match status" value="1"/>
</dbReference>
<dbReference type="Gene3D" id="3.30.565.10">
    <property type="entry name" value="Histidine kinase-like ATPase, C-terminal domain"/>
    <property type="match status" value="1"/>
</dbReference>
<keyword evidence="4" id="KW-0472">Membrane</keyword>
<keyword evidence="7" id="KW-1185">Reference proteome</keyword>
<keyword evidence="2 6" id="KW-0418">Kinase</keyword>
<dbReference type="Proteomes" id="UP000253606">
    <property type="component" value="Chromosome"/>
</dbReference>
<keyword evidence="1" id="KW-0808">Transferase</keyword>
<keyword evidence="3" id="KW-0902">Two-component regulatory system</keyword>
<dbReference type="InterPro" id="IPR003594">
    <property type="entry name" value="HATPase_dom"/>
</dbReference>
<evidence type="ECO:0000259" key="5">
    <source>
        <dbReference type="SMART" id="SM00387"/>
    </source>
</evidence>
<feature type="transmembrane region" description="Helical" evidence="4">
    <location>
        <begin position="717"/>
        <end position="735"/>
    </location>
</feature>
<evidence type="ECO:0000256" key="4">
    <source>
        <dbReference type="SAM" id="Phobius"/>
    </source>
</evidence>
<dbReference type="CDD" id="cd16917">
    <property type="entry name" value="HATPase_UhpB-NarQ-NarX-like"/>
    <property type="match status" value="1"/>
</dbReference>
<evidence type="ECO:0000256" key="3">
    <source>
        <dbReference type="ARBA" id="ARBA00023012"/>
    </source>
</evidence>
<dbReference type="Gene3D" id="2.60.40.10">
    <property type="entry name" value="Immunoglobulins"/>
    <property type="match status" value="1"/>
</dbReference>
<dbReference type="InterPro" id="IPR011123">
    <property type="entry name" value="Y_Y_Y"/>
</dbReference>
<dbReference type="PANTHER" id="PTHR24421">
    <property type="entry name" value="NITRATE/NITRITE SENSOR PROTEIN NARX-RELATED"/>
    <property type="match status" value="1"/>
</dbReference>
<dbReference type="KEGG" id="abas:ACPOL_6441"/>
<dbReference type="InterPro" id="IPR015943">
    <property type="entry name" value="WD40/YVTN_repeat-like_dom_sf"/>
</dbReference>
<dbReference type="GO" id="GO:0046983">
    <property type="term" value="F:protein dimerization activity"/>
    <property type="evidence" value="ECO:0007669"/>
    <property type="project" value="InterPro"/>
</dbReference>
<evidence type="ECO:0000313" key="7">
    <source>
        <dbReference type="Proteomes" id="UP000253606"/>
    </source>
</evidence>
<accession>A0A2Z5G954</accession>
<dbReference type="Pfam" id="PF07495">
    <property type="entry name" value="Y_Y_Y"/>
    <property type="match status" value="1"/>
</dbReference>
<organism evidence="6 7">
    <name type="scientific">Acidisarcina polymorpha</name>
    <dbReference type="NCBI Taxonomy" id="2211140"/>
    <lineage>
        <taxon>Bacteria</taxon>
        <taxon>Pseudomonadati</taxon>
        <taxon>Acidobacteriota</taxon>
        <taxon>Terriglobia</taxon>
        <taxon>Terriglobales</taxon>
        <taxon>Acidobacteriaceae</taxon>
        <taxon>Acidisarcina</taxon>
    </lineage>
</organism>
<keyword evidence="4" id="KW-0812">Transmembrane</keyword>
<dbReference type="InterPro" id="IPR050482">
    <property type="entry name" value="Sensor_HK_TwoCompSys"/>
</dbReference>
<dbReference type="InterPro" id="IPR036890">
    <property type="entry name" value="HATPase_C_sf"/>
</dbReference>
<dbReference type="GO" id="GO:0016020">
    <property type="term" value="C:membrane"/>
    <property type="evidence" value="ECO:0007669"/>
    <property type="project" value="InterPro"/>
</dbReference>
<reference evidence="6 7" key="1">
    <citation type="journal article" date="2018" name="Front. Microbiol.">
        <title>Hydrolytic Capabilities as a Key to Environmental Success: Chitinolytic and Cellulolytic Acidobacteria From Acidic Sub-arctic Soils and Boreal Peatlands.</title>
        <authorList>
            <person name="Belova S.E."/>
            <person name="Ravin N.V."/>
            <person name="Pankratov T.A."/>
            <person name="Rakitin A.L."/>
            <person name="Ivanova A.A."/>
            <person name="Beletsky A.V."/>
            <person name="Mardanov A.V."/>
            <person name="Sinninghe Damste J.S."/>
            <person name="Dedysh S.N."/>
        </authorList>
    </citation>
    <scope>NUCLEOTIDE SEQUENCE [LARGE SCALE GENOMIC DNA]</scope>
    <source>
        <strain evidence="6 7">SBC82</strain>
    </source>
</reference>
<keyword evidence="4" id="KW-1133">Transmembrane helix</keyword>
<feature type="domain" description="Histidine kinase/HSP90-like ATPase" evidence="5">
    <location>
        <begin position="861"/>
        <end position="957"/>
    </location>
</feature>
<dbReference type="CDD" id="cd00146">
    <property type="entry name" value="PKD"/>
    <property type="match status" value="1"/>
</dbReference>
<dbReference type="PANTHER" id="PTHR24421:SF62">
    <property type="entry name" value="SENSORY TRANSDUCTION HISTIDINE KINASE"/>
    <property type="match status" value="1"/>
</dbReference>
<dbReference type="SUPFAM" id="SSF55874">
    <property type="entry name" value="ATPase domain of HSP90 chaperone/DNA topoisomerase II/histidine kinase"/>
    <property type="match status" value="1"/>
</dbReference>
<name>A0A2Z5G954_9BACT</name>
<dbReference type="Pfam" id="PF07730">
    <property type="entry name" value="HisKA_3"/>
    <property type="match status" value="1"/>
</dbReference>
<dbReference type="InterPro" id="IPR011712">
    <property type="entry name" value="Sig_transdc_His_kin_sub3_dim/P"/>
</dbReference>